<dbReference type="InterPro" id="IPR050418">
    <property type="entry name" value="D-iso_2-hydroxyacid_DH_PdxB"/>
</dbReference>
<dbReference type="InterPro" id="IPR006139">
    <property type="entry name" value="D-isomer_2_OHA_DH_cat_dom"/>
</dbReference>
<dbReference type="GO" id="GO:0051287">
    <property type="term" value="F:NAD binding"/>
    <property type="evidence" value="ECO:0007669"/>
    <property type="project" value="InterPro"/>
</dbReference>
<evidence type="ECO:0000256" key="1">
    <source>
        <dbReference type="ARBA" id="ARBA00005854"/>
    </source>
</evidence>
<organism evidence="7 8">
    <name type="scientific">Photobacterium marinum</name>
    <dbReference type="NCBI Taxonomy" id="1056511"/>
    <lineage>
        <taxon>Bacteria</taxon>
        <taxon>Pseudomonadati</taxon>
        <taxon>Pseudomonadota</taxon>
        <taxon>Gammaproteobacteria</taxon>
        <taxon>Vibrionales</taxon>
        <taxon>Vibrionaceae</taxon>
        <taxon>Photobacterium</taxon>
    </lineage>
</organism>
<keyword evidence="7" id="KW-0670">Pyruvate</keyword>
<keyword evidence="3" id="KW-0520">NAD</keyword>
<dbReference type="Proteomes" id="UP000011134">
    <property type="component" value="Unassembled WGS sequence"/>
</dbReference>
<dbReference type="SUPFAM" id="SSF51735">
    <property type="entry name" value="NAD(P)-binding Rossmann-fold domains"/>
    <property type="match status" value="1"/>
</dbReference>
<evidence type="ECO:0000259" key="5">
    <source>
        <dbReference type="Pfam" id="PF00389"/>
    </source>
</evidence>
<dbReference type="PATRIC" id="fig|1056511.3.peg.3311"/>
<comment type="similarity">
    <text evidence="1 4">Belongs to the D-isomer specific 2-hydroxyacid dehydrogenase family.</text>
</comment>
<dbReference type="AlphaFoldDB" id="L8J7A2"/>
<dbReference type="InterPro" id="IPR029753">
    <property type="entry name" value="D-isomer_DH_CS"/>
</dbReference>
<comment type="caution">
    <text evidence="7">The sequence shown here is derived from an EMBL/GenBank/DDBJ whole genome shotgun (WGS) entry which is preliminary data.</text>
</comment>
<keyword evidence="2 4" id="KW-0560">Oxidoreductase</keyword>
<evidence type="ECO:0000313" key="7">
    <source>
        <dbReference type="EMBL" id="ELR64666.1"/>
    </source>
</evidence>
<dbReference type="PANTHER" id="PTHR43761:SF1">
    <property type="entry name" value="D-ISOMER SPECIFIC 2-HYDROXYACID DEHYDROGENASE CATALYTIC DOMAIN-CONTAINING PROTEIN-RELATED"/>
    <property type="match status" value="1"/>
</dbReference>
<sequence length="328" mass="35843">MTLTSSAKANRMETIVFLDRATIPAHIQIPHPDFEHLWQEYPATKPEQVIERLQQASIAISNKVILDAATLRQLPKLKMIAISATGTNNVDLDYCHQNKITVCNIRGYATDSVPEHVIAMMFALRRNLMGYHNDIKAGVWQQEKQFCFFTHPIGDINGSTLGVIGSGSLGQAVAKLGRALGMQVLFAERKGKNSCRDGYTSFEDVLEQADVLTLHCPLTAETTNLIGKEELQRMKPSGLLINTGRGGLVDEQALVDALKDGEIGGAGTDVFTQEPADKTNPLLANVHLPNLLLTPHVAWGSDSAIQTLANQLIDNINKFAEGKPQNIV</sequence>
<dbReference type="PANTHER" id="PTHR43761">
    <property type="entry name" value="D-ISOMER SPECIFIC 2-HYDROXYACID DEHYDROGENASE FAMILY PROTEIN (AFU_ORTHOLOGUE AFUA_1G13630)"/>
    <property type="match status" value="1"/>
</dbReference>
<dbReference type="SUPFAM" id="SSF52283">
    <property type="entry name" value="Formate/glycerate dehydrogenase catalytic domain-like"/>
    <property type="match status" value="1"/>
</dbReference>
<dbReference type="InterPro" id="IPR006140">
    <property type="entry name" value="D-isomer_DH_NAD-bd"/>
</dbReference>
<keyword evidence="8" id="KW-1185">Reference proteome</keyword>
<reference evidence="7 8" key="1">
    <citation type="submission" date="2012-12" db="EMBL/GenBank/DDBJ databases">
        <title>Genome Assembly of Photobacterium sp. AK15.</title>
        <authorList>
            <person name="Khatri I."/>
            <person name="Vaidya B."/>
            <person name="Srinivas T.N.R."/>
            <person name="Subramanian S."/>
            <person name="Pinnaka A."/>
        </authorList>
    </citation>
    <scope>NUCLEOTIDE SEQUENCE [LARGE SCALE GENOMIC DNA]</scope>
    <source>
        <strain evidence="7 8">AK15</strain>
    </source>
</reference>
<feature type="domain" description="D-isomer specific 2-hydroxyacid dehydrogenase catalytic" evidence="5">
    <location>
        <begin position="43"/>
        <end position="326"/>
    </location>
</feature>
<feature type="domain" description="D-isomer specific 2-hydroxyacid dehydrogenase NAD-binding" evidence="6">
    <location>
        <begin position="118"/>
        <end position="298"/>
    </location>
</feature>
<dbReference type="InterPro" id="IPR036291">
    <property type="entry name" value="NAD(P)-bd_dom_sf"/>
</dbReference>
<proteinExistence type="inferred from homology"/>
<dbReference type="Pfam" id="PF00389">
    <property type="entry name" value="2-Hacid_dh"/>
    <property type="match status" value="1"/>
</dbReference>
<dbReference type="PROSITE" id="PS00671">
    <property type="entry name" value="D_2_HYDROXYACID_DH_3"/>
    <property type="match status" value="1"/>
</dbReference>
<evidence type="ECO:0000259" key="6">
    <source>
        <dbReference type="Pfam" id="PF02826"/>
    </source>
</evidence>
<gene>
    <name evidence="7" type="ORF">C942_02237</name>
</gene>
<dbReference type="CDD" id="cd12162">
    <property type="entry name" value="2-Hacid_dh_4"/>
    <property type="match status" value="1"/>
</dbReference>
<evidence type="ECO:0000256" key="4">
    <source>
        <dbReference type="RuleBase" id="RU003719"/>
    </source>
</evidence>
<accession>L8J7A2</accession>
<dbReference type="EMBL" id="AMZO01000023">
    <property type="protein sequence ID" value="ELR64666.1"/>
    <property type="molecule type" value="Genomic_DNA"/>
</dbReference>
<evidence type="ECO:0000256" key="3">
    <source>
        <dbReference type="ARBA" id="ARBA00023027"/>
    </source>
</evidence>
<name>L8J7A2_9GAMM</name>
<dbReference type="Pfam" id="PF02826">
    <property type="entry name" value="2-Hacid_dh_C"/>
    <property type="match status" value="1"/>
</dbReference>
<protein>
    <submittedName>
        <fullName evidence="7">Hydroxypyruvate reductase</fullName>
    </submittedName>
</protein>
<evidence type="ECO:0000256" key="2">
    <source>
        <dbReference type="ARBA" id="ARBA00023002"/>
    </source>
</evidence>
<dbReference type="Gene3D" id="3.40.50.720">
    <property type="entry name" value="NAD(P)-binding Rossmann-like Domain"/>
    <property type="match status" value="2"/>
</dbReference>
<evidence type="ECO:0000313" key="8">
    <source>
        <dbReference type="Proteomes" id="UP000011134"/>
    </source>
</evidence>
<dbReference type="GO" id="GO:0016616">
    <property type="term" value="F:oxidoreductase activity, acting on the CH-OH group of donors, NAD or NADP as acceptor"/>
    <property type="evidence" value="ECO:0007669"/>
    <property type="project" value="InterPro"/>
</dbReference>
<dbReference type="PROSITE" id="PS00670">
    <property type="entry name" value="D_2_HYDROXYACID_DH_2"/>
    <property type="match status" value="1"/>
</dbReference>